<name>A0A367JCW4_RHIST</name>
<evidence type="ECO:0000313" key="4">
    <source>
        <dbReference type="Proteomes" id="UP000253551"/>
    </source>
</evidence>
<dbReference type="PANTHER" id="PTHR22603">
    <property type="entry name" value="CHOLINE/ETHANOALAMINE KINASE"/>
    <property type="match status" value="1"/>
</dbReference>
<dbReference type="AlphaFoldDB" id="A0A367JCW4"/>
<feature type="domain" description="PH" evidence="2">
    <location>
        <begin position="303"/>
        <end position="397"/>
    </location>
</feature>
<dbReference type="GO" id="GO:0006646">
    <property type="term" value="P:phosphatidylethanolamine biosynthetic process"/>
    <property type="evidence" value="ECO:0007669"/>
    <property type="project" value="TreeGrafter"/>
</dbReference>
<sequence length="547" mass="63115">MLLRVYGIGVDQLIDRENELSWIARLSQLNIGPSLLGVFGNGRFEEYLPSRTLTSQDIRSADISCQIAARIRELHDIVAVYPPNEKSVIEVWNNVDKWYKLVMDILPDLIKKSDGWATSLASFDLKRLANEIETSKKMLKRIESPVVFGQNDSQYGNVLQMNKSQELVIVDFDYAGYNPRGFDIANHFCEWMYDYHSEEPAAMNKEKYPTNEEQTRFLTAYLDTTNRFTKPGANENMTCEDLQKEVAMYSMISHLSWGLWGLIQANQITEQDKENDLKCALNEDVNEPKTISSKALDLLKSENALKSGYLLKKGEKGRTWKKRWFVLRPAKLAIYKDNKEYKLLQLIDLDEIHKVVQVTTYSKYAFALVTPKQALFVQASNTSEMKDWMARINQAKQILFALDDTSSVNRDQLFAQDVISNYKSNHDANAIQLKSENLTSMSIPGKSNRLEHPTRLSVTFSENYYPPSPTSDPMVISQLMEGMINSDEEEYTTDKANLELEESRNRVLIEGYLLKLGRNRGWKKRWFVLRTDTLAYYEDEKIRSLTH</sequence>
<gene>
    <name evidence="3" type="ORF">CU098_002676</name>
</gene>
<keyword evidence="4" id="KW-1185">Reference proteome</keyword>
<organism evidence="3 4">
    <name type="scientific">Rhizopus stolonifer</name>
    <name type="common">Rhizopus nigricans</name>
    <dbReference type="NCBI Taxonomy" id="4846"/>
    <lineage>
        <taxon>Eukaryota</taxon>
        <taxon>Fungi</taxon>
        <taxon>Fungi incertae sedis</taxon>
        <taxon>Mucoromycota</taxon>
        <taxon>Mucoromycotina</taxon>
        <taxon>Mucoromycetes</taxon>
        <taxon>Mucorales</taxon>
        <taxon>Mucorineae</taxon>
        <taxon>Rhizopodaceae</taxon>
        <taxon>Rhizopus</taxon>
    </lineage>
</organism>
<dbReference type="Gene3D" id="3.30.200.20">
    <property type="entry name" value="Phosphorylase Kinase, domain 1"/>
    <property type="match status" value="1"/>
</dbReference>
<dbReference type="Gene3D" id="3.90.1200.10">
    <property type="match status" value="1"/>
</dbReference>
<reference evidence="3 4" key="1">
    <citation type="journal article" date="2018" name="G3 (Bethesda)">
        <title>Phylogenetic and Phylogenomic Definition of Rhizopus Species.</title>
        <authorList>
            <person name="Gryganskyi A.P."/>
            <person name="Golan J."/>
            <person name="Dolatabadi S."/>
            <person name="Mondo S."/>
            <person name="Robb S."/>
            <person name="Idnurm A."/>
            <person name="Muszewska A."/>
            <person name="Steczkiewicz K."/>
            <person name="Masonjones S."/>
            <person name="Liao H.L."/>
            <person name="Gajdeczka M.T."/>
            <person name="Anike F."/>
            <person name="Vuek A."/>
            <person name="Anishchenko I.M."/>
            <person name="Voigt K."/>
            <person name="de Hoog G.S."/>
            <person name="Smith M.E."/>
            <person name="Heitman J."/>
            <person name="Vilgalys R."/>
            <person name="Stajich J.E."/>
        </authorList>
    </citation>
    <scope>NUCLEOTIDE SEQUENCE [LARGE SCALE GENOMIC DNA]</scope>
    <source>
        <strain evidence="3 4">LSU 92-RS-03</strain>
    </source>
</reference>
<dbReference type="SUPFAM" id="SSF50729">
    <property type="entry name" value="PH domain-like"/>
    <property type="match status" value="2"/>
</dbReference>
<dbReference type="InterPro" id="IPR011993">
    <property type="entry name" value="PH-like_dom_sf"/>
</dbReference>
<evidence type="ECO:0000256" key="1">
    <source>
        <dbReference type="ARBA" id="ARBA00038211"/>
    </source>
</evidence>
<dbReference type="SUPFAM" id="SSF56112">
    <property type="entry name" value="Protein kinase-like (PK-like)"/>
    <property type="match status" value="1"/>
</dbReference>
<comment type="caution">
    <text evidence="3">The sequence shown here is derived from an EMBL/GenBank/DDBJ whole genome shotgun (WGS) entry which is preliminary data.</text>
</comment>
<dbReference type="Proteomes" id="UP000253551">
    <property type="component" value="Unassembled WGS sequence"/>
</dbReference>
<evidence type="ECO:0000259" key="2">
    <source>
        <dbReference type="PROSITE" id="PS50003"/>
    </source>
</evidence>
<dbReference type="OrthoDB" id="2157866at2759"/>
<dbReference type="FunFam" id="2.30.29.30:FF:000286">
    <property type="entry name" value="PH-protein kinase domain containing protein"/>
    <property type="match status" value="1"/>
</dbReference>
<dbReference type="GO" id="GO:0005737">
    <property type="term" value="C:cytoplasm"/>
    <property type="evidence" value="ECO:0007669"/>
    <property type="project" value="TreeGrafter"/>
</dbReference>
<dbReference type="Pfam" id="PF01633">
    <property type="entry name" value="Choline_kinase"/>
    <property type="match status" value="1"/>
</dbReference>
<dbReference type="Gene3D" id="2.30.29.30">
    <property type="entry name" value="Pleckstrin-homology domain (PH domain)/Phosphotyrosine-binding domain (PTB)"/>
    <property type="match status" value="2"/>
</dbReference>
<dbReference type="CDD" id="cd05157">
    <property type="entry name" value="ETNK_euk"/>
    <property type="match status" value="1"/>
</dbReference>
<dbReference type="GO" id="GO:0004305">
    <property type="term" value="F:ethanolamine kinase activity"/>
    <property type="evidence" value="ECO:0007669"/>
    <property type="project" value="TreeGrafter"/>
</dbReference>
<dbReference type="STRING" id="4846.A0A367JCW4"/>
<dbReference type="InterPro" id="IPR001849">
    <property type="entry name" value="PH_domain"/>
</dbReference>
<dbReference type="InterPro" id="IPR011009">
    <property type="entry name" value="Kinase-like_dom_sf"/>
</dbReference>
<dbReference type="PANTHER" id="PTHR22603:SF93">
    <property type="entry name" value="RE24176P"/>
    <property type="match status" value="1"/>
</dbReference>
<proteinExistence type="inferred from homology"/>
<feature type="domain" description="PH" evidence="2">
    <location>
        <begin position="506"/>
        <end position="547"/>
    </location>
</feature>
<dbReference type="SMART" id="SM00233">
    <property type="entry name" value="PH"/>
    <property type="match status" value="1"/>
</dbReference>
<dbReference type="GO" id="GO:0004103">
    <property type="term" value="F:choline kinase activity"/>
    <property type="evidence" value="ECO:0007669"/>
    <property type="project" value="TreeGrafter"/>
</dbReference>
<dbReference type="Pfam" id="PF00169">
    <property type="entry name" value="PH"/>
    <property type="match status" value="2"/>
</dbReference>
<protein>
    <recommendedName>
        <fullName evidence="2">PH domain-containing protein</fullName>
    </recommendedName>
</protein>
<accession>A0A367JCW4</accession>
<evidence type="ECO:0000313" key="3">
    <source>
        <dbReference type="EMBL" id="RCH87561.1"/>
    </source>
</evidence>
<dbReference type="EMBL" id="PJQM01003690">
    <property type="protein sequence ID" value="RCH87561.1"/>
    <property type="molecule type" value="Genomic_DNA"/>
</dbReference>
<comment type="similarity">
    <text evidence="1">Belongs to the choline/ethanolamine kinase family.</text>
</comment>
<dbReference type="PROSITE" id="PS50003">
    <property type="entry name" value="PH_DOMAIN"/>
    <property type="match status" value="2"/>
</dbReference>